<dbReference type="EMBL" id="PJQY01000906">
    <property type="protein sequence ID" value="PQQ07004.1"/>
    <property type="molecule type" value="Genomic_DNA"/>
</dbReference>
<accession>A0A314YQ73</accession>
<name>A0A314YQ73_PRUYE</name>
<gene>
    <name evidence="2" type="ORF">Pyn_21783</name>
</gene>
<dbReference type="Proteomes" id="UP000250321">
    <property type="component" value="Unassembled WGS sequence"/>
</dbReference>
<proteinExistence type="predicted"/>
<protein>
    <submittedName>
        <fullName evidence="2">Uncharacterized protein</fullName>
    </submittedName>
</protein>
<sequence length="70" mass="7026">MEEAADSVPSVLEPCGEFCDVLVIATYAFVGTLPKAETGEGGVEKVALGNAGKGKGKGFRVGGARTPTSP</sequence>
<evidence type="ECO:0000313" key="2">
    <source>
        <dbReference type="EMBL" id="PQQ07004.1"/>
    </source>
</evidence>
<feature type="region of interest" description="Disordered" evidence="1">
    <location>
        <begin position="46"/>
        <end position="70"/>
    </location>
</feature>
<evidence type="ECO:0000256" key="1">
    <source>
        <dbReference type="SAM" id="MobiDB-lite"/>
    </source>
</evidence>
<comment type="caution">
    <text evidence="2">The sequence shown here is derived from an EMBL/GenBank/DDBJ whole genome shotgun (WGS) entry which is preliminary data.</text>
</comment>
<evidence type="ECO:0000313" key="3">
    <source>
        <dbReference type="Proteomes" id="UP000250321"/>
    </source>
</evidence>
<keyword evidence="3" id="KW-1185">Reference proteome</keyword>
<organism evidence="2 3">
    <name type="scientific">Prunus yedoensis var. nudiflora</name>
    <dbReference type="NCBI Taxonomy" id="2094558"/>
    <lineage>
        <taxon>Eukaryota</taxon>
        <taxon>Viridiplantae</taxon>
        <taxon>Streptophyta</taxon>
        <taxon>Embryophyta</taxon>
        <taxon>Tracheophyta</taxon>
        <taxon>Spermatophyta</taxon>
        <taxon>Magnoliopsida</taxon>
        <taxon>eudicotyledons</taxon>
        <taxon>Gunneridae</taxon>
        <taxon>Pentapetalae</taxon>
        <taxon>rosids</taxon>
        <taxon>fabids</taxon>
        <taxon>Rosales</taxon>
        <taxon>Rosaceae</taxon>
        <taxon>Amygdaloideae</taxon>
        <taxon>Amygdaleae</taxon>
        <taxon>Prunus</taxon>
    </lineage>
</organism>
<dbReference type="AlphaFoldDB" id="A0A314YQ73"/>
<reference evidence="2 3" key="1">
    <citation type="submission" date="2018-02" db="EMBL/GenBank/DDBJ databases">
        <title>Draft genome of wild Prunus yedoensis var. nudiflora.</title>
        <authorList>
            <person name="Baek S."/>
            <person name="Kim J.-H."/>
            <person name="Choi K."/>
            <person name="Kim G.-B."/>
            <person name="Cho A."/>
            <person name="Jang H."/>
            <person name="Shin C.-H."/>
            <person name="Yu H.-J."/>
            <person name="Mun J.-H."/>
        </authorList>
    </citation>
    <scope>NUCLEOTIDE SEQUENCE [LARGE SCALE GENOMIC DNA]</scope>
    <source>
        <strain evidence="3">cv. Jeju island</strain>
        <tissue evidence="2">Leaf</tissue>
    </source>
</reference>